<evidence type="ECO:0000259" key="2">
    <source>
        <dbReference type="PROSITE" id="PS50279"/>
    </source>
</evidence>
<dbReference type="Pfam" id="PF00014">
    <property type="entry name" value="Kunitz_BPTI"/>
    <property type="match status" value="1"/>
</dbReference>
<organism evidence="3">
    <name type="scientific">Amblyomma parvum</name>
    <name type="common">South American tick</name>
    <dbReference type="NCBI Taxonomy" id="251391"/>
    <lineage>
        <taxon>Eukaryota</taxon>
        <taxon>Metazoa</taxon>
        <taxon>Ecdysozoa</taxon>
        <taxon>Arthropoda</taxon>
        <taxon>Chelicerata</taxon>
        <taxon>Arachnida</taxon>
        <taxon>Acari</taxon>
        <taxon>Parasitiformes</taxon>
        <taxon>Ixodida</taxon>
        <taxon>Ixodoidea</taxon>
        <taxon>Ixodidae</taxon>
        <taxon>Amblyomminae</taxon>
        <taxon>Amblyomma</taxon>
    </lineage>
</organism>
<feature type="domain" description="BPTI/Kunitz inhibitor" evidence="2">
    <location>
        <begin position="74"/>
        <end position="129"/>
    </location>
</feature>
<feature type="signal peptide" evidence="1">
    <location>
        <begin position="1"/>
        <end position="18"/>
    </location>
</feature>
<feature type="chain" id="PRO_5001515754" evidence="1">
    <location>
        <begin position="19"/>
        <end position="132"/>
    </location>
</feature>
<keyword evidence="1" id="KW-0732">Signal</keyword>
<accession>A0A023FYG8</accession>
<dbReference type="EMBL" id="GBBL01000768">
    <property type="protein sequence ID" value="JAC26552.1"/>
    <property type="molecule type" value="mRNA"/>
</dbReference>
<dbReference type="GO" id="GO:0004867">
    <property type="term" value="F:serine-type endopeptidase inhibitor activity"/>
    <property type="evidence" value="ECO:0007669"/>
    <property type="project" value="InterPro"/>
</dbReference>
<dbReference type="InterPro" id="IPR036880">
    <property type="entry name" value="Kunitz_BPTI_sf"/>
</dbReference>
<evidence type="ECO:0000313" key="3">
    <source>
        <dbReference type="EMBL" id="JAC26552.1"/>
    </source>
</evidence>
<evidence type="ECO:0000256" key="1">
    <source>
        <dbReference type="SAM" id="SignalP"/>
    </source>
</evidence>
<dbReference type="InterPro" id="IPR002223">
    <property type="entry name" value="Kunitz_BPTI"/>
</dbReference>
<name>A0A023FYG8_AMBPA</name>
<sequence length="132" mass="15185">MAFWKVFLFFALVALACAQRRKPNPYDPRCQSSRPPIQNPGCPKSFVYLRDRKKCAWTCGRGPFVSRDECDGVCRTPVVCNWHHAFETCTRHFPVFYFEKRTGRCALDTGGCRYTGNNFPTLEECQRTCKAG</sequence>
<dbReference type="SUPFAM" id="SSF57362">
    <property type="entry name" value="BPTI-like"/>
    <property type="match status" value="1"/>
</dbReference>
<protein>
    <submittedName>
        <fullName evidence="3">Putative monolaris</fullName>
    </submittedName>
</protein>
<dbReference type="SMART" id="SM00131">
    <property type="entry name" value="KU"/>
    <property type="match status" value="1"/>
</dbReference>
<dbReference type="Gene3D" id="4.10.410.10">
    <property type="entry name" value="Pancreatic trypsin inhibitor Kunitz domain"/>
    <property type="match status" value="1"/>
</dbReference>
<dbReference type="PROSITE" id="PS50279">
    <property type="entry name" value="BPTI_KUNITZ_2"/>
    <property type="match status" value="1"/>
</dbReference>
<proteinExistence type="evidence at transcript level"/>
<dbReference type="PROSITE" id="PS51257">
    <property type="entry name" value="PROKAR_LIPOPROTEIN"/>
    <property type="match status" value="1"/>
</dbReference>
<dbReference type="AlphaFoldDB" id="A0A023FYG8"/>
<reference evidence="3" key="1">
    <citation type="submission" date="2014-03" db="EMBL/GenBank/DDBJ databases">
        <title>The sialotranscriptome of Amblyomma triste, Amblyomma parvum and Amblyomma cajennense ticks, uncovered by 454-based RNA-seq.</title>
        <authorList>
            <person name="Garcia G.R."/>
            <person name="Gardinassi L.G."/>
            <person name="Ribeiro J.M."/>
            <person name="Anatrielo E."/>
            <person name="Ferreira B.R."/>
            <person name="Moreira H.N."/>
            <person name="Mafra C."/>
            <person name="Olegario M.M."/>
            <person name="Szabo P.J."/>
            <person name="Miranda-Santos I.K."/>
            <person name="Maruyama S.R."/>
        </authorList>
    </citation>
    <scope>NUCLEOTIDE SEQUENCE</scope>
    <source>
        <strain evidence="3">Araguapaz</strain>
        <tissue evidence="3">Salivary glands</tissue>
    </source>
</reference>